<evidence type="ECO:0000256" key="1">
    <source>
        <dbReference type="SAM" id="MobiDB-lite"/>
    </source>
</evidence>
<feature type="compositionally biased region" description="Basic and acidic residues" evidence="1">
    <location>
        <begin position="23"/>
        <end position="36"/>
    </location>
</feature>
<keyword evidence="3" id="KW-0418">Kinase</keyword>
<dbReference type="PANTHER" id="PTHR21734:SF10">
    <property type="entry name" value="INHIBITOR OF NUCLEAR FACTOR KAPPA-B KINASE-INTERACTING PROTEIN"/>
    <property type="match status" value="1"/>
</dbReference>
<gene>
    <name evidence="3" type="primary">ikbip</name>
</gene>
<dbReference type="OrthoDB" id="9907187at2759"/>
<keyword evidence="2" id="KW-1185">Reference proteome</keyword>
<dbReference type="CTD" id="121457"/>
<dbReference type="PANTHER" id="PTHR21734">
    <property type="entry name" value="INHIBITOR OF NUCLEAR FACTOR KAPPA-B KINASE-INTERACTING PROTEIN"/>
    <property type="match status" value="1"/>
</dbReference>
<dbReference type="GeneID" id="108279436"/>
<evidence type="ECO:0000313" key="3">
    <source>
        <dbReference type="RefSeq" id="XP_017349176.1"/>
    </source>
</evidence>
<dbReference type="InterPro" id="IPR024152">
    <property type="entry name" value="Inh_kappa-B_kinase-int"/>
</dbReference>
<reference evidence="3" key="2">
    <citation type="submission" date="2025-08" db="UniProtKB">
        <authorList>
            <consortium name="RefSeq"/>
        </authorList>
    </citation>
    <scope>IDENTIFICATION</scope>
    <source>
        <tissue evidence="3">Blood</tissue>
    </source>
</reference>
<dbReference type="GO" id="GO:0016301">
    <property type="term" value="F:kinase activity"/>
    <property type="evidence" value="ECO:0007669"/>
    <property type="project" value="UniProtKB-KW"/>
</dbReference>
<dbReference type="Proteomes" id="UP000221080">
    <property type="component" value="Chromosome 19"/>
</dbReference>
<organism evidence="2 3">
    <name type="scientific">Ictalurus punctatus</name>
    <name type="common">Channel catfish</name>
    <name type="synonym">Silurus punctatus</name>
    <dbReference type="NCBI Taxonomy" id="7998"/>
    <lineage>
        <taxon>Eukaryota</taxon>
        <taxon>Metazoa</taxon>
        <taxon>Chordata</taxon>
        <taxon>Craniata</taxon>
        <taxon>Vertebrata</taxon>
        <taxon>Euteleostomi</taxon>
        <taxon>Actinopterygii</taxon>
        <taxon>Neopterygii</taxon>
        <taxon>Teleostei</taxon>
        <taxon>Ostariophysi</taxon>
        <taxon>Siluriformes</taxon>
        <taxon>Ictaluridae</taxon>
        <taxon>Ictalurus</taxon>
    </lineage>
</organism>
<accession>A0A2D0T2Y5</accession>
<protein>
    <submittedName>
        <fullName evidence="3">Inhibitor of nuclear factor kappa-B kinase-interacting protein isoform X2</fullName>
    </submittedName>
</protein>
<dbReference type="Gene3D" id="1.10.287.1490">
    <property type="match status" value="1"/>
</dbReference>
<feature type="region of interest" description="Disordered" evidence="1">
    <location>
        <begin position="1"/>
        <end position="39"/>
    </location>
</feature>
<sequence>MPSDGVKQRKGKAGETPDTSKPCGRDEVQKDGDGKTDQCSSVDARTVVSLLSLSACFLLAWAILQQNARFNEVEEKYKHLYEKAADLLALEKKFIAASRKCEDVQVQLASQDVQVPLSQLSSLKQEVAQLKEWASGLSERRQKLHTNLAHLTQAVERIENRTTAISSDVTAKVASVRTDVRRMGGLEGDVETLLSQTNELEEKVTQAENLMAKRIGELLANSISRVSSLRTSMEKNSKTLEQIRKRIPELSAVDTKLSERILVLESGRAKLTRTVMFASDLRPKVSTIKRDFAMLEPQLADLTLRIGHLAEDVMKREEDISQIKESLANFAAAQKDLKQAQEDLEVEVTTGDLHQNDLSQTLNHAEL</sequence>
<evidence type="ECO:0000313" key="2">
    <source>
        <dbReference type="Proteomes" id="UP000221080"/>
    </source>
</evidence>
<proteinExistence type="predicted"/>
<dbReference type="RefSeq" id="XP_017349176.1">
    <property type="nucleotide sequence ID" value="XM_017493687.3"/>
</dbReference>
<name>A0A2D0T2Y5_ICTPU</name>
<keyword evidence="3" id="KW-0808">Transferase</keyword>
<dbReference type="AlphaFoldDB" id="A0A2D0T2Y5"/>
<reference evidence="2" key="1">
    <citation type="journal article" date="2016" name="Nat. Commun.">
        <title>The channel catfish genome sequence provides insights into the evolution of scale formation in teleosts.</title>
        <authorList>
            <person name="Liu Z."/>
            <person name="Liu S."/>
            <person name="Yao J."/>
            <person name="Bao L."/>
            <person name="Zhang J."/>
            <person name="Li Y."/>
            <person name="Jiang C."/>
            <person name="Sun L."/>
            <person name="Wang R."/>
            <person name="Zhang Y."/>
            <person name="Zhou T."/>
            <person name="Zeng Q."/>
            <person name="Fu Q."/>
            <person name="Gao S."/>
            <person name="Li N."/>
            <person name="Koren S."/>
            <person name="Jiang Y."/>
            <person name="Zimin A."/>
            <person name="Xu P."/>
            <person name="Phillippy A.M."/>
            <person name="Geng X."/>
            <person name="Song L."/>
            <person name="Sun F."/>
            <person name="Li C."/>
            <person name="Wang X."/>
            <person name="Chen A."/>
            <person name="Jin Y."/>
            <person name="Yuan Z."/>
            <person name="Yang Y."/>
            <person name="Tan S."/>
            <person name="Peatman E."/>
            <person name="Lu J."/>
            <person name="Qin Z."/>
            <person name="Dunham R."/>
            <person name="Li Z."/>
            <person name="Sonstegard T."/>
            <person name="Feng J."/>
            <person name="Danzmann R.G."/>
            <person name="Schroeder S."/>
            <person name="Scheffler B."/>
            <person name="Duke M.V."/>
            <person name="Ballard L."/>
            <person name="Kucuktas H."/>
            <person name="Kaltenboeck L."/>
            <person name="Liu H."/>
            <person name="Armbruster J."/>
            <person name="Xie Y."/>
            <person name="Kirby M.L."/>
            <person name="Tian Y."/>
            <person name="Flanagan M.E."/>
            <person name="Mu W."/>
            <person name="Waldbieser G.C."/>
        </authorList>
    </citation>
    <scope>NUCLEOTIDE SEQUENCE [LARGE SCALE GENOMIC DNA]</scope>
    <source>
        <strain evidence="2">SDA103</strain>
    </source>
</reference>